<protein>
    <submittedName>
        <fullName evidence="1">Uncharacterized protein</fullName>
    </submittedName>
</protein>
<accession>A0A645GEG9</accession>
<name>A0A645GEG9_9ZZZZ</name>
<dbReference type="AlphaFoldDB" id="A0A645GEG9"/>
<reference evidence="1" key="1">
    <citation type="submission" date="2019-08" db="EMBL/GenBank/DDBJ databases">
        <authorList>
            <person name="Kucharzyk K."/>
            <person name="Murdoch R.W."/>
            <person name="Higgins S."/>
            <person name="Loffler F."/>
        </authorList>
    </citation>
    <scope>NUCLEOTIDE SEQUENCE</scope>
</reference>
<gene>
    <name evidence="1" type="ORF">SDC9_169777</name>
</gene>
<organism evidence="1">
    <name type="scientific">bioreactor metagenome</name>
    <dbReference type="NCBI Taxonomy" id="1076179"/>
    <lineage>
        <taxon>unclassified sequences</taxon>
        <taxon>metagenomes</taxon>
        <taxon>ecological metagenomes</taxon>
    </lineage>
</organism>
<comment type="caution">
    <text evidence="1">The sequence shown here is derived from an EMBL/GenBank/DDBJ whole genome shotgun (WGS) entry which is preliminary data.</text>
</comment>
<evidence type="ECO:0000313" key="1">
    <source>
        <dbReference type="EMBL" id="MPN22394.1"/>
    </source>
</evidence>
<dbReference type="EMBL" id="VSSQ01070616">
    <property type="protein sequence ID" value="MPN22394.1"/>
    <property type="molecule type" value="Genomic_DNA"/>
</dbReference>
<sequence>MLMLALARGCRLSFSPSSCSAHHASRSIAGRISGTRLRPHCSQAAIAIFCHCWSFLFRRSLSSLTPQRSEKSGVMRLTPSSIDFWIVNSIFSPRDITWPRWICNGDSRSSSSALSTFTSTLFLLAWVISASNT</sequence>
<proteinExistence type="predicted"/>